<dbReference type="Pfam" id="PF04144">
    <property type="entry name" value="SCAMP"/>
    <property type="match status" value="1"/>
</dbReference>
<dbReference type="FunFam" id="3.30.200.20:FF:000061">
    <property type="entry name" value="Dual specificity protein kinase CLK2"/>
    <property type="match status" value="1"/>
</dbReference>
<dbReference type="Proteomes" id="UP000594220">
    <property type="component" value="Unplaced"/>
</dbReference>
<evidence type="ECO:0000256" key="21">
    <source>
        <dbReference type="SAM" id="MobiDB-lite"/>
    </source>
</evidence>
<organism evidence="23 24">
    <name type="scientific">Crocodylus porosus</name>
    <name type="common">Saltwater crocodile</name>
    <name type="synonym">Estuarine crocodile</name>
    <dbReference type="NCBI Taxonomy" id="8502"/>
    <lineage>
        <taxon>Eukaryota</taxon>
        <taxon>Metazoa</taxon>
        <taxon>Chordata</taxon>
        <taxon>Craniata</taxon>
        <taxon>Vertebrata</taxon>
        <taxon>Euteleostomi</taxon>
        <taxon>Archelosauria</taxon>
        <taxon>Archosauria</taxon>
        <taxon>Crocodylia</taxon>
        <taxon>Longirostres</taxon>
        <taxon>Crocodylidae</taxon>
        <taxon>Crocodylus</taxon>
    </lineage>
</organism>
<dbReference type="PANTHER" id="PTHR45646:SF6">
    <property type="entry name" value="DUAL SPECIFICITY PROTEIN KINASE CLK2"/>
    <property type="match status" value="1"/>
</dbReference>
<keyword evidence="3" id="KW-0723">Serine/threonine-protein kinase</keyword>
<dbReference type="GO" id="GO:0004712">
    <property type="term" value="F:protein serine/threonine/tyrosine kinase activity"/>
    <property type="evidence" value="ECO:0007669"/>
    <property type="project" value="UniProtKB-EC"/>
</dbReference>
<evidence type="ECO:0000259" key="22">
    <source>
        <dbReference type="PROSITE" id="PS50011"/>
    </source>
</evidence>
<feature type="transmembrane region" description="Helical" evidence="19">
    <location>
        <begin position="694"/>
        <end position="717"/>
    </location>
</feature>
<evidence type="ECO:0000256" key="6">
    <source>
        <dbReference type="ARBA" id="ARBA00022692"/>
    </source>
</evidence>
<dbReference type="InterPro" id="IPR017441">
    <property type="entry name" value="Protein_kinase_ATP_BS"/>
</dbReference>
<dbReference type="Gene3D" id="3.30.200.20">
    <property type="entry name" value="Phosphorylase Kinase, domain 1"/>
    <property type="match status" value="1"/>
</dbReference>
<evidence type="ECO:0000256" key="9">
    <source>
        <dbReference type="ARBA" id="ARBA00022840"/>
    </source>
</evidence>
<comment type="subcellular location">
    <subcellularLocation>
        <location evidence="2 19">Membrane</location>
        <topology evidence="2 19">Multi-pass membrane protein</topology>
    </subcellularLocation>
    <subcellularLocation>
        <location evidence="1">Nucleus</location>
    </subcellularLocation>
</comment>
<evidence type="ECO:0000313" key="24">
    <source>
        <dbReference type="Proteomes" id="UP000594220"/>
    </source>
</evidence>
<dbReference type="PROSITE" id="PS50011">
    <property type="entry name" value="PROTEIN_KINASE_DOM"/>
    <property type="match status" value="1"/>
</dbReference>
<dbReference type="Ensembl" id="ENSCPRT00005005530.1">
    <property type="protein sequence ID" value="ENSCPRP00005004719.1"/>
    <property type="gene ID" value="ENSCPRG00005003335.1"/>
</dbReference>
<evidence type="ECO:0000256" key="10">
    <source>
        <dbReference type="ARBA" id="ARBA00022989"/>
    </source>
</evidence>
<evidence type="ECO:0000256" key="11">
    <source>
        <dbReference type="ARBA" id="ARBA00023136"/>
    </source>
</evidence>
<dbReference type="InterPro" id="IPR007273">
    <property type="entry name" value="SCAMP"/>
</dbReference>
<sequence length="767" mass="89244">MPHSRRYRSSERSSRGSYRERYRSRKHKRRRSRSRSSSSERDRRHRREDSYHVRSRSYDDHSVDRRAYDRRYCDSYRRNDYSRERGEAYYDAEYRHSYEYRRSRDREGSYRSCKSSRRKHRRRRRRSRSFSRSSSRSRPSSRRAKSVEDDDEGHLIYRVGDWLQERYEIISTLGEGTFGRVVQCVDHRRGGARVALKIIKNVEKYKEAARLEINVLEKINEKDPENKNLCVRMFDWFDYHGHMCISFELLGLSTFDFLKDNNYLPYPIHQVRHMAFQVCQAVRFLHDNKLTHTDLKPENILFVSSDYELTYNLEKKRDERSVKSTAIRVVDFGSATFDHEHHSTIVSTRHYRAPEVILELGWSQPCDVWSIGCIIFEYYVGFTLFQTHDNREHLAMMERILGPIPSRMIRKTRKQKYFYHGRLDWDENTSAGRYVRENCKPLQVRQKSRVGRSSELGHPSPLERSVPPQVGTQPPPPAAGMPQPPAPAVQPPRKPSPTEPKNYGSYGTQASTAAATAELLKRQEELNRKAEELDRRERELQNAALGSAAMKQNNWPPLPSFCPMKPCFYQDIPVEIPMEFQKTVSTMYYLWMASAIALFLNFVASLAWFCVEPTAGSDFGLSILWALLYTPCSFVCWYRPMYKAFRSDSSFNFFVFFFIFFIQDIVYVLQAVGIPHSGFSGWILSLTVLRKNSAVAVLTILVSLLFTAVAVLGVIMLKRIHSIYRRTGASFQKAQEEFAAGVFSNQAVRTAAANAAAGAASNAFQAK</sequence>
<feature type="compositionally biased region" description="Basic residues" evidence="21">
    <location>
        <begin position="22"/>
        <end position="34"/>
    </location>
</feature>
<reference evidence="23" key="2">
    <citation type="submission" date="2025-09" db="UniProtKB">
        <authorList>
            <consortium name="Ensembl"/>
        </authorList>
    </citation>
    <scope>IDENTIFICATION</scope>
</reference>
<evidence type="ECO:0000256" key="15">
    <source>
        <dbReference type="ARBA" id="ARBA00049003"/>
    </source>
</evidence>
<protein>
    <recommendedName>
        <fullName evidence="19">Secretory carrier-associated membrane protein</fullName>
        <shortName evidence="19">Secretory carrier membrane protein</shortName>
    </recommendedName>
</protein>
<feature type="compositionally biased region" description="Basic residues" evidence="21">
    <location>
        <begin position="114"/>
        <end position="129"/>
    </location>
</feature>
<accession>A0A7M4FSS2</accession>
<evidence type="ECO:0000256" key="1">
    <source>
        <dbReference type="ARBA" id="ARBA00004123"/>
    </source>
</evidence>
<evidence type="ECO:0000256" key="4">
    <source>
        <dbReference type="ARBA" id="ARBA00022553"/>
    </source>
</evidence>
<evidence type="ECO:0000256" key="3">
    <source>
        <dbReference type="ARBA" id="ARBA00022527"/>
    </source>
</evidence>
<dbReference type="AlphaFoldDB" id="A0A7M4FSS2"/>
<evidence type="ECO:0000256" key="2">
    <source>
        <dbReference type="ARBA" id="ARBA00004141"/>
    </source>
</evidence>
<keyword evidence="7 18" id="KW-0547">Nucleotide-binding</keyword>
<feature type="region of interest" description="Disordered" evidence="21">
    <location>
        <begin position="438"/>
        <end position="507"/>
    </location>
</feature>
<feature type="compositionally biased region" description="Pro residues" evidence="21">
    <location>
        <begin position="473"/>
        <end position="498"/>
    </location>
</feature>
<dbReference type="PROSITE" id="PS00107">
    <property type="entry name" value="PROTEIN_KINASE_ATP"/>
    <property type="match status" value="1"/>
</dbReference>
<keyword evidence="24" id="KW-1185">Reference proteome</keyword>
<proteinExistence type="inferred from homology"/>
<keyword evidence="5" id="KW-0808">Transferase</keyword>
<keyword evidence="10 19" id="KW-1133">Transmembrane helix</keyword>
<evidence type="ECO:0000256" key="20">
    <source>
        <dbReference type="SAM" id="Coils"/>
    </source>
</evidence>
<reference evidence="23" key="1">
    <citation type="submission" date="2025-08" db="UniProtKB">
        <authorList>
            <consortium name="Ensembl"/>
        </authorList>
    </citation>
    <scope>IDENTIFICATION</scope>
</reference>
<keyword evidence="9 18" id="KW-0067">ATP-binding</keyword>
<evidence type="ECO:0000256" key="14">
    <source>
        <dbReference type="ARBA" id="ARBA00037966"/>
    </source>
</evidence>
<comment type="similarity">
    <text evidence="19">Belongs to the SCAMP family.</text>
</comment>
<feature type="coiled-coil region" evidence="20">
    <location>
        <begin position="513"/>
        <end position="543"/>
    </location>
</feature>
<evidence type="ECO:0000256" key="13">
    <source>
        <dbReference type="ARBA" id="ARBA00023242"/>
    </source>
</evidence>
<evidence type="ECO:0000256" key="18">
    <source>
        <dbReference type="PROSITE-ProRule" id="PRU10141"/>
    </source>
</evidence>
<keyword evidence="6 19" id="KW-0812">Transmembrane</keyword>
<feature type="region of interest" description="Disordered" evidence="21">
    <location>
        <begin position="101"/>
        <end position="148"/>
    </location>
</feature>
<dbReference type="InterPro" id="IPR051175">
    <property type="entry name" value="CLK_kinases"/>
</dbReference>
<keyword evidence="4" id="KW-0597">Phosphoprotein</keyword>
<dbReference type="GeneTree" id="ENSGT00940000154947"/>
<evidence type="ECO:0000256" key="19">
    <source>
        <dbReference type="RuleBase" id="RU363122"/>
    </source>
</evidence>
<dbReference type="GO" id="GO:0004674">
    <property type="term" value="F:protein serine/threonine kinase activity"/>
    <property type="evidence" value="ECO:0007669"/>
    <property type="project" value="UniProtKB-KW"/>
</dbReference>
<dbReference type="GO" id="GO:0043484">
    <property type="term" value="P:regulation of RNA splicing"/>
    <property type="evidence" value="ECO:0007669"/>
    <property type="project" value="TreeGrafter"/>
</dbReference>
<feature type="transmembrane region" description="Helical" evidence="19">
    <location>
        <begin position="588"/>
        <end position="609"/>
    </location>
</feature>
<dbReference type="InterPro" id="IPR000719">
    <property type="entry name" value="Prot_kinase_dom"/>
</dbReference>
<feature type="domain" description="Protein kinase" evidence="22">
    <location>
        <begin position="167"/>
        <end position="461"/>
    </location>
</feature>
<dbReference type="FunFam" id="1.10.510.10:FF:000145">
    <property type="entry name" value="Dual specificity protein kinase CLK2"/>
    <property type="match status" value="1"/>
</dbReference>
<dbReference type="GO" id="GO:0015031">
    <property type="term" value="P:protein transport"/>
    <property type="evidence" value="ECO:0007669"/>
    <property type="project" value="InterPro"/>
</dbReference>
<dbReference type="GO" id="GO:0005524">
    <property type="term" value="F:ATP binding"/>
    <property type="evidence" value="ECO:0007669"/>
    <property type="project" value="UniProtKB-UniRule"/>
</dbReference>
<dbReference type="Gene3D" id="1.10.510.10">
    <property type="entry name" value="Transferase(Phosphotransferase) domain 1"/>
    <property type="match status" value="1"/>
</dbReference>
<keyword evidence="12" id="KW-0829">Tyrosine-protein kinase</keyword>
<feature type="transmembrane region" description="Helical" evidence="19">
    <location>
        <begin position="651"/>
        <end position="674"/>
    </location>
</feature>
<comment type="catalytic activity">
    <reaction evidence="17">
        <text>L-tyrosyl-[protein] + ATP = O-phospho-L-tyrosyl-[protein] + ADP + H(+)</text>
        <dbReference type="Rhea" id="RHEA:10596"/>
        <dbReference type="Rhea" id="RHEA-COMP:10136"/>
        <dbReference type="Rhea" id="RHEA-COMP:20101"/>
        <dbReference type="ChEBI" id="CHEBI:15378"/>
        <dbReference type="ChEBI" id="CHEBI:30616"/>
        <dbReference type="ChEBI" id="CHEBI:46858"/>
        <dbReference type="ChEBI" id="CHEBI:61978"/>
        <dbReference type="ChEBI" id="CHEBI:456216"/>
        <dbReference type="EC" id="2.7.12.1"/>
    </reaction>
</comment>
<feature type="region of interest" description="Disordered" evidence="21">
    <location>
        <begin position="1"/>
        <end position="61"/>
    </location>
</feature>
<evidence type="ECO:0000256" key="7">
    <source>
        <dbReference type="ARBA" id="ARBA00022741"/>
    </source>
</evidence>
<dbReference type="GO" id="GO:0004713">
    <property type="term" value="F:protein tyrosine kinase activity"/>
    <property type="evidence" value="ECO:0007669"/>
    <property type="project" value="UniProtKB-KW"/>
</dbReference>
<keyword evidence="19" id="KW-0813">Transport</keyword>
<keyword evidence="13" id="KW-0539">Nucleus</keyword>
<evidence type="ECO:0000256" key="8">
    <source>
        <dbReference type="ARBA" id="ARBA00022777"/>
    </source>
</evidence>
<dbReference type="GO" id="GO:0005634">
    <property type="term" value="C:nucleus"/>
    <property type="evidence" value="ECO:0007669"/>
    <property type="project" value="UniProtKB-SubCell"/>
</dbReference>
<feature type="binding site" evidence="18">
    <location>
        <position position="197"/>
    </location>
    <ligand>
        <name>ATP</name>
        <dbReference type="ChEBI" id="CHEBI:30616"/>
    </ligand>
</feature>
<evidence type="ECO:0000256" key="17">
    <source>
        <dbReference type="ARBA" id="ARBA00051680"/>
    </source>
</evidence>
<comment type="catalytic activity">
    <reaction evidence="16">
        <text>L-threonyl-[protein] + ATP = O-phospho-L-threonyl-[protein] + ADP + H(+)</text>
        <dbReference type="Rhea" id="RHEA:46608"/>
        <dbReference type="Rhea" id="RHEA-COMP:11060"/>
        <dbReference type="Rhea" id="RHEA-COMP:11605"/>
        <dbReference type="ChEBI" id="CHEBI:15378"/>
        <dbReference type="ChEBI" id="CHEBI:30013"/>
        <dbReference type="ChEBI" id="CHEBI:30616"/>
        <dbReference type="ChEBI" id="CHEBI:61977"/>
        <dbReference type="ChEBI" id="CHEBI:456216"/>
        <dbReference type="EC" id="2.7.12.1"/>
    </reaction>
</comment>
<keyword evidence="8" id="KW-0418">Kinase</keyword>
<evidence type="ECO:0000256" key="12">
    <source>
        <dbReference type="ARBA" id="ARBA00023137"/>
    </source>
</evidence>
<dbReference type="SUPFAM" id="SSF56112">
    <property type="entry name" value="Protein kinase-like (PK-like)"/>
    <property type="match status" value="1"/>
</dbReference>
<keyword evidence="11 19" id="KW-0472">Membrane</keyword>
<feature type="compositionally biased region" description="Basic and acidic residues" evidence="21">
    <location>
        <begin position="38"/>
        <end position="61"/>
    </location>
</feature>
<dbReference type="InterPro" id="IPR008271">
    <property type="entry name" value="Ser/Thr_kinase_AS"/>
</dbReference>
<dbReference type="GO" id="GO:0016020">
    <property type="term" value="C:membrane"/>
    <property type="evidence" value="ECO:0007669"/>
    <property type="project" value="UniProtKB-SubCell"/>
</dbReference>
<name>A0A7M4FSS2_CROPO</name>
<keyword evidence="20" id="KW-0175">Coiled coil</keyword>
<dbReference type="PANTHER" id="PTHR45646">
    <property type="entry name" value="SERINE/THREONINE-PROTEIN KINASE DOA-RELATED"/>
    <property type="match status" value="1"/>
</dbReference>
<dbReference type="PROSITE" id="PS00108">
    <property type="entry name" value="PROTEIN_KINASE_ST"/>
    <property type="match status" value="1"/>
</dbReference>
<feature type="transmembrane region" description="Helical" evidence="19">
    <location>
        <begin position="621"/>
        <end position="639"/>
    </location>
</feature>
<feature type="compositionally biased region" description="Basic and acidic residues" evidence="21">
    <location>
        <begin position="8"/>
        <end position="21"/>
    </location>
</feature>
<comment type="similarity">
    <text evidence="14">Belongs to the protein kinase superfamily. CMGC Ser/Thr protein kinase family. Lammer subfamily.</text>
</comment>
<dbReference type="SMART" id="SM00220">
    <property type="entry name" value="S_TKc"/>
    <property type="match status" value="1"/>
</dbReference>
<dbReference type="InterPro" id="IPR011009">
    <property type="entry name" value="Kinase-like_dom_sf"/>
</dbReference>
<gene>
    <name evidence="23" type="primary">CLK2</name>
</gene>
<evidence type="ECO:0000256" key="5">
    <source>
        <dbReference type="ARBA" id="ARBA00022679"/>
    </source>
</evidence>
<evidence type="ECO:0000256" key="16">
    <source>
        <dbReference type="ARBA" id="ARBA00049308"/>
    </source>
</evidence>
<dbReference type="Pfam" id="PF00069">
    <property type="entry name" value="Pkinase"/>
    <property type="match status" value="1"/>
</dbReference>
<evidence type="ECO:0000313" key="23">
    <source>
        <dbReference type="Ensembl" id="ENSCPRP00005004719.1"/>
    </source>
</evidence>
<comment type="catalytic activity">
    <reaction evidence="15">
        <text>L-seryl-[protein] + ATP = O-phospho-L-seryl-[protein] + ADP + H(+)</text>
        <dbReference type="Rhea" id="RHEA:17989"/>
        <dbReference type="Rhea" id="RHEA-COMP:9863"/>
        <dbReference type="Rhea" id="RHEA-COMP:11604"/>
        <dbReference type="ChEBI" id="CHEBI:15378"/>
        <dbReference type="ChEBI" id="CHEBI:29999"/>
        <dbReference type="ChEBI" id="CHEBI:30616"/>
        <dbReference type="ChEBI" id="CHEBI:83421"/>
        <dbReference type="ChEBI" id="CHEBI:456216"/>
        <dbReference type="EC" id="2.7.12.1"/>
    </reaction>
</comment>